<protein>
    <recommendedName>
        <fullName evidence="5">Short-chain dehydrogenase</fullName>
    </recommendedName>
</protein>
<dbReference type="SUPFAM" id="SSF51735">
    <property type="entry name" value="NAD(P)-binding Rossmann-fold domains"/>
    <property type="match status" value="1"/>
</dbReference>
<dbReference type="PANTHER" id="PTHR43669:SF4">
    <property type="entry name" value="SHORT-CHAIN DEHYDROGENASE"/>
    <property type="match status" value="1"/>
</dbReference>
<comment type="similarity">
    <text evidence="1">Belongs to the short-chain dehydrogenases/reductases (SDR) family.</text>
</comment>
<evidence type="ECO:0008006" key="5">
    <source>
        <dbReference type="Google" id="ProtNLM"/>
    </source>
</evidence>
<keyword evidence="4" id="KW-1185">Reference proteome</keyword>
<dbReference type="GO" id="GO:0016491">
    <property type="term" value="F:oxidoreductase activity"/>
    <property type="evidence" value="ECO:0007669"/>
    <property type="project" value="UniProtKB-KW"/>
</dbReference>
<comment type="caution">
    <text evidence="3">The sequence shown here is derived from an EMBL/GenBank/DDBJ whole genome shotgun (WGS) entry which is preliminary data.</text>
</comment>
<sequence>MSTPILLVLGSGPRIGASIAASFANDGYHVALASRKGTDTRTDEGYLSIRADLATLESIPGVFDAVKTEFGAAPSVVVYNVAVLRVPPDEHDLFCIPVEGVIADVNIMAISSYVAAQEAIRGWMTLPAEMKKTFICTGNCTNTKILPEAMFMTLGMGKAALAYWVGVADKNAPTNCRFFYADERHENGKNKGLDVDGPAHGEFYPYLVKHEGNLPWHVTFVKGKGYVKF</sequence>
<organism evidence="3 4">
    <name type="scientific">Myriangium duriaei CBS 260.36</name>
    <dbReference type="NCBI Taxonomy" id="1168546"/>
    <lineage>
        <taxon>Eukaryota</taxon>
        <taxon>Fungi</taxon>
        <taxon>Dikarya</taxon>
        <taxon>Ascomycota</taxon>
        <taxon>Pezizomycotina</taxon>
        <taxon>Dothideomycetes</taxon>
        <taxon>Dothideomycetidae</taxon>
        <taxon>Myriangiales</taxon>
        <taxon>Myriangiaceae</taxon>
        <taxon>Myriangium</taxon>
    </lineage>
</organism>
<accession>A0A9P4J313</accession>
<evidence type="ECO:0000313" key="4">
    <source>
        <dbReference type="Proteomes" id="UP000799439"/>
    </source>
</evidence>
<dbReference type="PANTHER" id="PTHR43669">
    <property type="entry name" value="5-KETO-D-GLUCONATE 5-REDUCTASE"/>
    <property type="match status" value="1"/>
</dbReference>
<evidence type="ECO:0000256" key="1">
    <source>
        <dbReference type="ARBA" id="ARBA00006484"/>
    </source>
</evidence>
<evidence type="ECO:0000313" key="3">
    <source>
        <dbReference type="EMBL" id="KAF2154538.1"/>
    </source>
</evidence>
<dbReference type="InterPro" id="IPR036291">
    <property type="entry name" value="NAD(P)-bd_dom_sf"/>
</dbReference>
<name>A0A9P4J313_9PEZI</name>
<gene>
    <name evidence="3" type="ORF">K461DRAFT_319083</name>
</gene>
<keyword evidence="2" id="KW-0560">Oxidoreductase</keyword>
<reference evidence="3" key="1">
    <citation type="journal article" date="2020" name="Stud. Mycol.">
        <title>101 Dothideomycetes genomes: a test case for predicting lifestyles and emergence of pathogens.</title>
        <authorList>
            <person name="Haridas S."/>
            <person name="Albert R."/>
            <person name="Binder M."/>
            <person name="Bloem J."/>
            <person name="Labutti K."/>
            <person name="Salamov A."/>
            <person name="Andreopoulos B."/>
            <person name="Baker S."/>
            <person name="Barry K."/>
            <person name="Bills G."/>
            <person name="Bluhm B."/>
            <person name="Cannon C."/>
            <person name="Castanera R."/>
            <person name="Culley D."/>
            <person name="Daum C."/>
            <person name="Ezra D."/>
            <person name="Gonzalez J."/>
            <person name="Henrissat B."/>
            <person name="Kuo A."/>
            <person name="Liang C."/>
            <person name="Lipzen A."/>
            <person name="Lutzoni F."/>
            <person name="Magnuson J."/>
            <person name="Mondo S."/>
            <person name="Nolan M."/>
            <person name="Ohm R."/>
            <person name="Pangilinan J."/>
            <person name="Park H.-J."/>
            <person name="Ramirez L."/>
            <person name="Alfaro M."/>
            <person name="Sun H."/>
            <person name="Tritt A."/>
            <person name="Yoshinaga Y."/>
            <person name="Zwiers L.-H."/>
            <person name="Turgeon B."/>
            <person name="Goodwin S."/>
            <person name="Spatafora J."/>
            <person name="Crous P."/>
            <person name="Grigoriev I."/>
        </authorList>
    </citation>
    <scope>NUCLEOTIDE SEQUENCE</scope>
    <source>
        <strain evidence="3">CBS 260.36</strain>
    </source>
</reference>
<evidence type="ECO:0000256" key="2">
    <source>
        <dbReference type="ARBA" id="ARBA00023002"/>
    </source>
</evidence>
<dbReference type="EMBL" id="ML996083">
    <property type="protein sequence ID" value="KAF2154538.1"/>
    <property type="molecule type" value="Genomic_DNA"/>
</dbReference>
<dbReference type="AlphaFoldDB" id="A0A9P4J313"/>
<dbReference type="Gene3D" id="3.40.50.720">
    <property type="entry name" value="NAD(P)-binding Rossmann-like Domain"/>
    <property type="match status" value="1"/>
</dbReference>
<dbReference type="Proteomes" id="UP000799439">
    <property type="component" value="Unassembled WGS sequence"/>
</dbReference>
<proteinExistence type="inferred from homology"/>
<dbReference type="OrthoDB" id="5336600at2759"/>